<dbReference type="EMBL" id="CM042051">
    <property type="protein sequence ID" value="KAI3729430.1"/>
    <property type="molecule type" value="Genomic_DNA"/>
</dbReference>
<evidence type="ECO:0000313" key="2">
    <source>
        <dbReference type="Proteomes" id="UP001055879"/>
    </source>
</evidence>
<dbReference type="Proteomes" id="UP001055879">
    <property type="component" value="Linkage Group LG05"/>
</dbReference>
<reference evidence="1 2" key="2">
    <citation type="journal article" date="2022" name="Mol. Ecol. Resour.">
        <title>The genomes of chicory, endive, great burdock and yacon provide insights into Asteraceae paleo-polyploidization history and plant inulin production.</title>
        <authorList>
            <person name="Fan W."/>
            <person name="Wang S."/>
            <person name="Wang H."/>
            <person name="Wang A."/>
            <person name="Jiang F."/>
            <person name="Liu H."/>
            <person name="Zhao H."/>
            <person name="Xu D."/>
            <person name="Zhang Y."/>
        </authorList>
    </citation>
    <scope>NUCLEOTIDE SEQUENCE [LARGE SCALE GENOMIC DNA]</scope>
    <source>
        <strain evidence="2">cv. Niubang</strain>
    </source>
</reference>
<evidence type="ECO:0000313" key="1">
    <source>
        <dbReference type="EMBL" id="KAI3729430.1"/>
    </source>
</evidence>
<accession>A0ACB9C5C2</accession>
<comment type="caution">
    <text evidence="1">The sequence shown here is derived from an EMBL/GenBank/DDBJ whole genome shotgun (WGS) entry which is preliminary data.</text>
</comment>
<keyword evidence="2" id="KW-1185">Reference proteome</keyword>
<sequence length="326" mass="36364">MQKGGDSNQQGRLISTSKEITEILWPSEALHDTPLASSHEVGSYFDVVKVLSEVELPLPSPTPATPCSLTREQSNLIGFDVGQSSDSKRKADDDIEGNIERERELKSEQHDGRQHGSQRLATQINTTEKHLQRDKASILGDAVEYIKFLQMQVQMMQTMGVGFMSQGLYMSPTRQPRLQVPNLVPHRLVIPQFGSYFPTNIPIFPPSFSRFPPLVPRLDMGTGSLPWGQTRPPIHPLQLRFPLEASQFVYSTTTPISDTIIPTTFSQAGSTDVLGQPLHHVPATSQLHLVKDPGFTSWSPISVYDIRTSLNRAHSRICRRTSKSTE</sequence>
<organism evidence="1 2">
    <name type="scientific">Arctium lappa</name>
    <name type="common">Greater burdock</name>
    <name type="synonym">Lappa major</name>
    <dbReference type="NCBI Taxonomy" id="4217"/>
    <lineage>
        <taxon>Eukaryota</taxon>
        <taxon>Viridiplantae</taxon>
        <taxon>Streptophyta</taxon>
        <taxon>Embryophyta</taxon>
        <taxon>Tracheophyta</taxon>
        <taxon>Spermatophyta</taxon>
        <taxon>Magnoliopsida</taxon>
        <taxon>eudicotyledons</taxon>
        <taxon>Gunneridae</taxon>
        <taxon>Pentapetalae</taxon>
        <taxon>asterids</taxon>
        <taxon>campanulids</taxon>
        <taxon>Asterales</taxon>
        <taxon>Asteraceae</taxon>
        <taxon>Carduoideae</taxon>
        <taxon>Cardueae</taxon>
        <taxon>Arctiinae</taxon>
        <taxon>Arctium</taxon>
    </lineage>
</organism>
<reference evidence="2" key="1">
    <citation type="journal article" date="2022" name="Mol. Ecol. Resour.">
        <title>The genomes of chicory, endive, great burdock and yacon provide insights into Asteraceae palaeo-polyploidization history and plant inulin production.</title>
        <authorList>
            <person name="Fan W."/>
            <person name="Wang S."/>
            <person name="Wang H."/>
            <person name="Wang A."/>
            <person name="Jiang F."/>
            <person name="Liu H."/>
            <person name="Zhao H."/>
            <person name="Xu D."/>
            <person name="Zhang Y."/>
        </authorList>
    </citation>
    <scope>NUCLEOTIDE SEQUENCE [LARGE SCALE GENOMIC DNA]</scope>
    <source>
        <strain evidence="2">cv. Niubang</strain>
    </source>
</reference>
<gene>
    <name evidence="1" type="ORF">L6452_18088</name>
</gene>
<proteinExistence type="predicted"/>
<name>A0ACB9C5C2_ARCLA</name>
<protein>
    <submittedName>
        <fullName evidence="1">Uncharacterized protein</fullName>
    </submittedName>
</protein>